<dbReference type="PANTHER" id="PTHR23542">
    <property type="match status" value="1"/>
</dbReference>
<dbReference type="Pfam" id="PF07690">
    <property type="entry name" value="MFS_1"/>
    <property type="match status" value="1"/>
</dbReference>
<feature type="transmembrane region" description="Helical" evidence="6">
    <location>
        <begin position="223"/>
        <end position="250"/>
    </location>
</feature>
<dbReference type="Gene3D" id="1.20.1250.20">
    <property type="entry name" value="MFS general substrate transporter like domains"/>
    <property type="match status" value="1"/>
</dbReference>
<organism evidence="8 9">
    <name type="scientific">Gandjariella thermophila</name>
    <dbReference type="NCBI Taxonomy" id="1931992"/>
    <lineage>
        <taxon>Bacteria</taxon>
        <taxon>Bacillati</taxon>
        <taxon>Actinomycetota</taxon>
        <taxon>Actinomycetes</taxon>
        <taxon>Pseudonocardiales</taxon>
        <taxon>Pseudonocardiaceae</taxon>
        <taxon>Gandjariella</taxon>
    </lineage>
</organism>
<sequence length="436" mass="43566">MSQSARLADYRTALTTPAARGPVIAAAVARFPIAMVGLSLLLYVQRTTGSFAVAGAVSAAGLVGLAVGSVVQGRLMDRLGPSRPIIVAAALFGLVVAATVVAVEARAAEPVLLALAFAEGLTEPMVGSASRAMWSRVLPPGPARHAAYAYEAISMEVFFVLGPAASGLLLTAPWPGTGVVVGAAGMAAGSLVFALTGTVRSWRGSTERDRAAAQGEHRGGGRGLLGALAGAGIRTVALAALGMGAVIGFIEVAVPAAATRAGQPAAGGLLLSLWSVTSVLAGVLYGRRPWPRPLHLRLPALLAAFAALVLLLAAPTTLTGLAVAMLLAGTMIAPQTTTHSAALEQVAPAGTMAEAFGWVITAIMLGLAAGQSLAGQIVERFGPPWALLAAAACGLLVAGAVWLARHTVAAGAGSAGAGRSRSAPGFRRGSRLASRS</sequence>
<reference evidence="9" key="1">
    <citation type="submission" date="2019-04" db="EMBL/GenBank/DDBJ databases">
        <title>Draft genome sequence of Pseudonocardiaceae bacterium SL3-2-4.</title>
        <authorList>
            <person name="Ningsih F."/>
            <person name="Yokota A."/>
            <person name="Sakai Y."/>
            <person name="Nanatani K."/>
            <person name="Yabe S."/>
            <person name="Oetari A."/>
            <person name="Sjamsuridzal W."/>
        </authorList>
    </citation>
    <scope>NUCLEOTIDE SEQUENCE [LARGE SCALE GENOMIC DNA]</scope>
    <source>
        <strain evidence="9">SL3-2-4</strain>
    </source>
</reference>
<dbReference type="InterPro" id="IPR020846">
    <property type="entry name" value="MFS_dom"/>
</dbReference>
<evidence type="ECO:0000256" key="6">
    <source>
        <dbReference type="SAM" id="Phobius"/>
    </source>
</evidence>
<feature type="domain" description="Major facilitator superfamily (MFS) profile" evidence="7">
    <location>
        <begin position="308"/>
        <end position="436"/>
    </location>
</feature>
<protein>
    <submittedName>
        <fullName evidence="8">MFS transporter</fullName>
    </submittedName>
</protein>
<feature type="transmembrane region" description="Helical" evidence="6">
    <location>
        <begin position="21"/>
        <end position="44"/>
    </location>
</feature>
<comment type="caution">
    <text evidence="8">The sequence shown here is derived from an EMBL/GenBank/DDBJ whole genome shotgun (WGS) entry which is preliminary data.</text>
</comment>
<evidence type="ECO:0000313" key="9">
    <source>
        <dbReference type="Proteomes" id="UP000298860"/>
    </source>
</evidence>
<evidence type="ECO:0000256" key="1">
    <source>
        <dbReference type="ARBA" id="ARBA00004651"/>
    </source>
</evidence>
<feature type="transmembrane region" description="Helical" evidence="6">
    <location>
        <begin position="50"/>
        <end position="73"/>
    </location>
</feature>
<dbReference type="EMBL" id="BJFL01000009">
    <property type="protein sequence ID" value="GDY30720.1"/>
    <property type="molecule type" value="Genomic_DNA"/>
</dbReference>
<feature type="compositionally biased region" description="Low complexity" evidence="5">
    <location>
        <begin position="413"/>
        <end position="427"/>
    </location>
</feature>
<feature type="transmembrane region" description="Helical" evidence="6">
    <location>
        <begin position="385"/>
        <end position="404"/>
    </location>
</feature>
<dbReference type="GO" id="GO:0005886">
    <property type="term" value="C:plasma membrane"/>
    <property type="evidence" value="ECO:0007669"/>
    <property type="project" value="UniProtKB-SubCell"/>
</dbReference>
<dbReference type="PROSITE" id="PS50850">
    <property type="entry name" value="MFS"/>
    <property type="match status" value="1"/>
</dbReference>
<keyword evidence="4 6" id="KW-0472">Membrane</keyword>
<evidence type="ECO:0000256" key="5">
    <source>
        <dbReference type="SAM" id="MobiDB-lite"/>
    </source>
</evidence>
<name>A0A4D4J6R0_9PSEU</name>
<dbReference type="OrthoDB" id="5171875at2"/>
<keyword evidence="3 6" id="KW-1133">Transmembrane helix</keyword>
<keyword evidence="9" id="KW-1185">Reference proteome</keyword>
<evidence type="ECO:0000256" key="3">
    <source>
        <dbReference type="ARBA" id="ARBA00022989"/>
    </source>
</evidence>
<evidence type="ECO:0000256" key="4">
    <source>
        <dbReference type="ARBA" id="ARBA00023136"/>
    </source>
</evidence>
<dbReference type="PANTHER" id="PTHR23542:SF1">
    <property type="entry name" value="MAJOR FACILITATOR SUPERFAMILY (MFS) PROFILE DOMAIN-CONTAINING PROTEIN"/>
    <property type="match status" value="1"/>
</dbReference>
<dbReference type="InterPro" id="IPR011701">
    <property type="entry name" value="MFS"/>
</dbReference>
<feature type="transmembrane region" description="Helical" evidence="6">
    <location>
        <begin position="265"/>
        <end position="286"/>
    </location>
</feature>
<dbReference type="RefSeq" id="WP_137813830.1">
    <property type="nucleotide sequence ID" value="NZ_BJFL01000009.1"/>
</dbReference>
<dbReference type="InterPro" id="IPR036259">
    <property type="entry name" value="MFS_trans_sf"/>
</dbReference>
<evidence type="ECO:0000313" key="8">
    <source>
        <dbReference type="EMBL" id="GDY30720.1"/>
    </source>
</evidence>
<evidence type="ECO:0000256" key="2">
    <source>
        <dbReference type="ARBA" id="ARBA00022692"/>
    </source>
</evidence>
<accession>A0A4D4J6R0</accession>
<feature type="transmembrane region" description="Helical" evidence="6">
    <location>
        <begin position="85"/>
        <end position="105"/>
    </location>
</feature>
<proteinExistence type="predicted"/>
<dbReference type="GO" id="GO:0022857">
    <property type="term" value="F:transmembrane transporter activity"/>
    <property type="evidence" value="ECO:0007669"/>
    <property type="project" value="InterPro"/>
</dbReference>
<gene>
    <name evidence="8" type="ORF">GTS_23530</name>
</gene>
<comment type="subcellular location">
    <subcellularLocation>
        <location evidence="1">Cell membrane</location>
        <topology evidence="1">Multi-pass membrane protein</topology>
    </subcellularLocation>
</comment>
<feature type="region of interest" description="Disordered" evidence="5">
    <location>
        <begin position="413"/>
        <end position="436"/>
    </location>
</feature>
<feature type="transmembrane region" description="Helical" evidence="6">
    <location>
        <begin position="298"/>
        <end position="328"/>
    </location>
</feature>
<feature type="transmembrane region" description="Helical" evidence="6">
    <location>
        <begin position="178"/>
        <end position="202"/>
    </location>
</feature>
<dbReference type="AlphaFoldDB" id="A0A4D4J6R0"/>
<dbReference type="Proteomes" id="UP000298860">
    <property type="component" value="Unassembled WGS sequence"/>
</dbReference>
<keyword evidence="2 6" id="KW-0812">Transmembrane</keyword>
<evidence type="ECO:0000259" key="7">
    <source>
        <dbReference type="PROSITE" id="PS50850"/>
    </source>
</evidence>
<feature type="transmembrane region" description="Helical" evidence="6">
    <location>
        <begin position="355"/>
        <end position="373"/>
    </location>
</feature>
<dbReference type="SUPFAM" id="SSF103473">
    <property type="entry name" value="MFS general substrate transporter"/>
    <property type="match status" value="1"/>
</dbReference>
<feature type="transmembrane region" description="Helical" evidence="6">
    <location>
        <begin position="146"/>
        <end position="172"/>
    </location>
</feature>